<dbReference type="InterPro" id="IPR029045">
    <property type="entry name" value="ClpP/crotonase-like_dom_sf"/>
</dbReference>
<dbReference type="PROSITE" id="PS50979">
    <property type="entry name" value="BC"/>
    <property type="match status" value="1"/>
</dbReference>
<dbReference type="Proteomes" id="UP000662818">
    <property type="component" value="Chromosome"/>
</dbReference>
<dbReference type="Pfam" id="PF00364">
    <property type="entry name" value="Biotin_lipoyl"/>
    <property type="match status" value="1"/>
</dbReference>
<evidence type="ECO:0000256" key="7">
    <source>
        <dbReference type="ARBA" id="ARBA00022840"/>
    </source>
</evidence>
<dbReference type="InterPro" id="IPR011763">
    <property type="entry name" value="COA_CT_C"/>
</dbReference>
<feature type="domain" description="ATP-grasp" evidence="13">
    <location>
        <begin position="157"/>
        <end position="355"/>
    </location>
</feature>
<dbReference type="SUPFAM" id="SSF51246">
    <property type="entry name" value="Rudiment single hybrid motif"/>
    <property type="match status" value="1"/>
</dbReference>
<evidence type="ECO:0000259" key="15">
    <source>
        <dbReference type="PROSITE" id="PS50989"/>
    </source>
</evidence>
<dbReference type="Gene3D" id="3.90.226.10">
    <property type="entry name" value="2-enoyl-CoA Hydratase, Chain A, domain 1"/>
    <property type="match status" value="2"/>
</dbReference>
<dbReference type="PROSITE" id="PS50989">
    <property type="entry name" value="COA_CT_CTER"/>
    <property type="match status" value="1"/>
</dbReference>
<dbReference type="SMART" id="SM00878">
    <property type="entry name" value="Biotin_carb_C"/>
    <property type="match status" value="1"/>
</dbReference>
<sequence>MVPTTNRPQSCGICCVGGRPLTGTVGNVPEVSRIAIVNRGEAAMRLIHAVRDLNARHASPDGPIRTVALYTDVDAGSAFVREADEAYLLGAAADRPYLDLAVLEQALTRTGADAAWVGWGFVAEDPAFAELCARLGVTFIGPSADAMRKLGDKIGSKLIAEEVGVPVAPWSRGGVDTLEEALASAEEIGYPLMLKATAGGGGRGIRKVTSGEELADAYQRTRDEAERAFGSGVVFLEKLVTDARHVEVQVIADGQGTAWAIGVRDCSVQRRNQKVIEESASPLLADAQAADLKGSAERLANAVGYAGAGTVEFLYHPGERTFAFLEVNTRLQVEHPITEEVTGTDLVALQIQVARGLPLTGDRPTERGHAVEARLNAEDPDRDFAPAPGRITRLEFPAGPGIRVDTGVAEGDTIPADFDSMIAKVIAWGADRDQALARLRRAMGETTVVIEGGATNKSFILDLLDQSEVTTGTPAWADTGWIDRVRGEGRLQAARHSGVALVAAAIEAYAEEERAEIARLLQTAQGGRPQVQHDPDRTIELKLRGATYALTVRQTGPARYQVTVAAGADERTVTAGLDRIDEVHGRLTVDGHRFRLVTATHGPVQLVEVDDVMHRVSRDEGGMVRSPAPALVVSTPLAVGDEVTAGQPVLVLESMKMETALHAPFTGRVKELLVRVGSQVETGAPLVRLEPTGDDAAEAGSTARIADLDLPTPVGAAAGAEGCPLDEIASQILGYDVEAGRRQELLAAHLAGRDASAAGTLHAEMALLSLFTDFAELSRNRPAGDEPPAELRVHSSREYFHTYLRSLDPDRGALPDHFRDKLLKVLAHYDVTDLERTPELERAVFRVFLAQQPPFEVDVAVAVLQRWLGDPPPAAEDAAAVRALLERMVRATQLRFAAVGDLARSVRFGWFDQPLVDDERRNVLGGVAAEVEALTDPAAPDRDARIDALTAIPEQLVGFLRDRIAEGLPAREPLLEVLIRRHYLEFDLHDLTVSSPEEYDGRPVVHAEYATDEKGATRVVSTIGDIAELADPGSALGAAITSVLTADHDDVVEVYLRWPDVPADPDEVSAEVAKMLAGQEFAARARRVSVAVCPPAPQPVGYFTFRAEDGAELVEDTLVRGMHPMVGRRLNLWRLREFDVTRLTAPDDVLLYECVAKANPDDRRLVAAAQVRQLAVVRNEDGDVIALPHAERAVENCLEAIRRVRTARGREGTKLDVNHVWVTVWPVVDADLDQLTALQGKITPLSEGAGIEEVLAEGRVAGPDGTPVPLAIRFHAKPGAGVVADVITPPTEPLAPMDEYAAKVLRARRRGLVYPYELQAVLAGGGTLVEHDLDDTGALVPVDRAPGHNKAGIIAAVVTTPTALHPEGITRVVLCGDPLKSLGAVSEPECARIIAAIDLAEQMGVPVEWFAVSAGARISMESGTENMDWVAAALRRIIEFTQAGGEINIVVAGINVGAQPYWNAEATMLMHTKGILVMTPDSAMVLTGKQSLDFSGGVSAEDNHGIGGYDRVMGPNGQAQYWVPDLAGAFGVLMAHYEHTYVVPGEAGPRRAPTTDPVDRDVTTHPHEGDFATVGEIFSAEHNPDRKRPFDIRTVMRALADADHEMLERWAGMADADTAVTVDTRIGGHPVSLIGIESRPVPRAGFPPTDGPDTYTAGTLFPRSSKKVARAINAASGNRPVVVLANLSGFDGSPESMRNLQLEYGAEIGRAIVNFRGPIVFCVISRYHGGAFVVFSKRLNPSMTVLAIEGSYASVLGGAPAAAVVFAAEVAKRAAADPRVAELEQRIAGAEDAERGALVVELAELRAQLRADKIAEVAAEFDGVHNIHRAVEVGSVDEVIAASDLRPKVVAAIEKALPA</sequence>
<evidence type="ECO:0000313" key="17">
    <source>
        <dbReference type="Proteomes" id="UP000662818"/>
    </source>
</evidence>
<dbReference type="CDD" id="cd06850">
    <property type="entry name" value="biotinyl_domain"/>
    <property type="match status" value="1"/>
</dbReference>
<feature type="domain" description="Biotin carboxylation" evidence="14">
    <location>
        <begin position="30"/>
        <end position="487"/>
    </location>
</feature>
<evidence type="ECO:0000259" key="12">
    <source>
        <dbReference type="PROSITE" id="PS50968"/>
    </source>
</evidence>
<dbReference type="InterPro" id="IPR011761">
    <property type="entry name" value="ATP-grasp"/>
</dbReference>
<evidence type="ECO:0000256" key="9">
    <source>
        <dbReference type="ARBA" id="ARBA00023160"/>
    </source>
</evidence>
<dbReference type="InterPro" id="IPR011054">
    <property type="entry name" value="Rudment_hybrid_motif"/>
</dbReference>
<keyword evidence="10" id="KW-0092">Biotin</keyword>
<dbReference type="PANTHER" id="PTHR18866:SF33">
    <property type="entry name" value="METHYLCROTONOYL-COA CARBOXYLASE SUBUNIT ALPHA, MITOCHONDRIAL-RELATED"/>
    <property type="match status" value="1"/>
</dbReference>
<evidence type="ECO:0000256" key="4">
    <source>
        <dbReference type="ARBA" id="ARBA00022598"/>
    </source>
</evidence>
<dbReference type="SUPFAM" id="SSF52096">
    <property type="entry name" value="ClpP/crotonase"/>
    <property type="match status" value="2"/>
</dbReference>
<protein>
    <recommendedName>
        <fullName evidence="2">biotin carboxylase</fullName>
        <ecNumber evidence="2">6.3.4.14</ecNumber>
    </recommendedName>
</protein>
<evidence type="ECO:0000259" key="14">
    <source>
        <dbReference type="PROSITE" id="PS50979"/>
    </source>
</evidence>
<dbReference type="InterPro" id="IPR011764">
    <property type="entry name" value="Biotin_carboxylation_dom"/>
</dbReference>
<dbReference type="Gene3D" id="3.30.470.20">
    <property type="entry name" value="ATP-grasp fold, B domain"/>
    <property type="match status" value="1"/>
</dbReference>
<accession>A0ABX7PGE8</accession>
<dbReference type="InterPro" id="IPR000089">
    <property type="entry name" value="Biotin_lipoyl"/>
</dbReference>
<proteinExistence type="predicted"/>
<dbReference type="PROSITE" id="PS50975">
    <property type="entry name" value="ATP_GRASP"/>
    <property type="match status" value="1"/>
</dbReference>
<reference evidence="16 17" key="1">
    <citation type="submission" date="2017-06" db="EMBL/GenBank/DDBJ databases">
        <title>Complete Genome Sequence of the Soil Carbazole-Degrading Bacterium Nocardioides aromaticivorans IC177.</title>
        <authorList>
            <person name="Vejarano F."/>
            <person name="Suzuki-Minakuchi C."/>
            <person name="Ohtsubo Y."/>
            <person name="Tsuda M."/>
            <person name="Okada K."/>
            <person name="Nojiri H."/>
        </authorList>
    </citation>
    <scope>NUCLEOTIDE SEQUENCE [LARGE SCALE GENOMIC DNA]</scope>
    <source>
        <strain evidence="16 17">IC177</strain>
    </source>
</reference>
<dbReference type="EMBL" id="CP022295">
    <property type="protein sequence ID" value="QSR24803.1"/>
    <property type="molecule type" value="Genomic_DNA"/>
</dbReference>
<dbReference type="SUPFAM" id="SSF56059">
    <property type="entry name" value="Glutathione synthetase ATP-binding domain-like"/>
    <property type="match status" value="1"/>
</dbReference>
<name>A0ABX7PGE8_9ACTN</name>
<gene>
    <name evidence="16" type="ORF">CFH99_04115</name>
</gene>
<dbReference type="InterPro" id="IPR005479">
    <property type="entry name" value="CPAse_ATP-bd"/>
</dbReference>
<dbReference type="InterPro" id="IPR034733">
    <property type="entry name" value="AcCoA_carboxyl_beta"/>
</dbReference>
<evidence type="ECO:0000256" key="5">
    <source>
        <dbReference type="ARBA" id="ARBA00022741"/>
    </source>
</evidence>
<keyword evidence="8" id="KW-0443">Lipid metabolism</keyword>
<evidence type="ECO:0000256" key="8">
    <source>
        <dbReference type="ARBA" id="ARBA00023098"/>
    </source>
</evidence>
<dbReference type="Pfam" id="PF01039">
    <property type="entry name" value="Carboxyl_trans"/>
    <property type="match status" value="1"/>
</dbReference>
<dbReference type="Pfam" id="PF00289">
    <property type="entry name" value="Biotin_carb_N"/>
    <property type="match status" value="1"/>
</dbReference>
<dbReference type="SUPFAM" id="SSF51230">
    <property type="entry name" value="Single hybrid motif"/>
    <property type="match status" value="1"/>
</dbReference>
<evidence type="ECO:0000256" key="1">
    <source>
        <dbReference type="ARBA" id="ARBA00001953"/>
    </source>
</evidence>
<organism evidence="16 17">
    <name type="scientific">Nocardioides aromaticivorans</name>
    <dbReference type="NCBI Taxonomy" id="200618"/>
    <lineage>
        <taxon>Bacteria</taxon>
        <taxon>Bacillati</taxon>
        <taxon>Actinomycetota</taxon>
        <taxon>Actinomycetes</taxon>
        <taxon>Propionibacteriales</taxon>
        <taxon>Nocardioidaceae</taxon>
        <taxon>Nocardioides</taxon>
    </lineage>
</organism>
<dbReference type="Gene3D" id="2.40.50.100">
    <property type="match status" value="1"/>
</dbReference>
<evidence type="ECO:0000256" key="3">
    <source>
        <dbReference type="ARBA" id="ARBA00022516"/>
    </source>
</evidence>
<dbReference type="InterPro" id="IPR011053">
    <property type="entry name" value="Single_hybrid_motif"/>
</dbReference>
<dbReference type="PANTHER" id="PTHR18866">
    <property type="entry name" value="CARBOXYLASE:PYRUVATE/ACETYL-COA/PROPIONYL-COA CARBOXYLASE"/>
    <property type="match status" value="1"/>
</dbReference>
<dbReference type="PROSITE" id="PS00866">
    <property type="entry name" value="CPSASE_1"/>
    <property type="match status" value="1"/>
</dbReference>
<dbReference type="InterPro" id="IPR016185">
    <property type="entry name" value="PreATP-grasp_dom_sf"/>
</dbReference>
<dbReference type="Pfam" id="PF08326">
    <property type="entry name" value="ACC_central"/>
    <property type="match status" value="1"/>
</dbReference>
<evidence type="ECO:0000256" key="2">
    <source>
        <dbReference type="ARBA" id="ARBA00013263"/>
    </source>
</evidence>
<dbReference type="PROSITE" id="PS50968">
    <property type="entry name" value="BIOTINYL_LIPOYL"/>
    <property type="match status" value="1"/>
</dbReference>
<dbReference type="Pfam" id="PF02786">
    <property type="entry name" value="CPSase_L_D2"/>
    <property type="match status" value="1"/>
</dbReference>
<keyword evidence="9" id="KW-0275">Fatty acid biosynthesis</keyword>
<dbReference type="Pfam" id="PF02785">
    <property type="entry name" value="Biotin_carb_C"/>
    <property type="match status" value="1"/>
</dbReference>
<keyword evidence="6" id="KW-0276">Fatty acid metabolism</keyword>
<evidence type="ECO:0000256" key="10">
    <source>
        <dbReference type="ARBA" id="ARBA00023267"/>
    </source>
</evidence>
<evidence type="ECO:0000256" key="11">
    <source>
        <dbReference type="PROSITE-ProRule" id="PRU00409"/>
    </source>
</evidence>
<evidence type="ECO:0000313" key="16">
    <source>
        <dbReference type="EMBL" id="QSR24803.1"/>
    </source>
</evidence>
<keyword evidence="3" id="KW-0444">Lipid biosynthesis</keyword>
<comment type="cofactor">
    <cofactor evidence="1">
        <name>biotin</name>
        <dbReference type="ChEBI" id="CHEBI:57586"/>
    </cofactor>
</comment>
<dbReference type="InterPro" id="IPR013537">
    <property type="entry name" value="AcCoA_COase_cen"/>
</dbReference>
<dbReference type="PROSITE" id="PS00867">
    <property type="entry name" value="CPSASE_2"/>
    <property type="match status" value="1"/>
</dbReference>
<evidence type="ECO:0000256" key="6">
    <source>
        <dbReference type="ARBA" id="ARBA00022832"/>
    </source>
</evidence>
<feature type="domain" description="CoA carboxyltransferase C-terminal" evidence="15">
    <location>
        <begin position="1576"/>
        <end position="1859"/>
    </location>
</feature>
<dbReference type="InterPro" id="IPR050856">
    <property type="entry name" value="Biotin_carboxylase_complex"/>
</dbReference>
<keyword evidence="4" id="KW-0436">Ligase</keyword>
<dbReference type="InterPro" id="IPR005482">
    <property type="entry name" value="Biotin_COase_C"/>
</dbReference>
<keyword evidence="7 11" id="KW-0067">ATP-binding</keyword>
<dbReference type="SUPFAM" id="SSF52440">
    <property type="entry name" value="PreATP-grasp domain"/>
    <property type="match status" value="1"/>
</dbReference>
<dbReference type="InterPro" id="IPR005481">
    <property type="entry name" value="BC-like_N"/>
</dbReference>
<feature type="domain" description="Lipoyl-binding" evidence="12">
    <location>
        <begin position="614"/>
        <end position="690"/>
    </location>
</feature>
<keyword evidence="5 11" id="KW-0547">Nucleotide-binding</keyword>
<keyword evidence="17" id="KW-1185">Reference proteome</keyword>
<dbReference type="EC" id="6.3.4.14" evidence="2"/>
<evidence type="ECO:0000259" key="13">
    <source>
        <dbReference type="PROSITE" id="PS50975"/>
    </source>
</evidence>